<evidence type="ECO:0000256" key="6">
    <source>
        <dbReference type="RuleBase" id="RU363053"/>
    </source>
</evidence>
<dbReference type="OrthoDB" id="430207at2759"/>
<evidence type="ECO:0000256" key="7">
    <source>
        <dbReference type="SAM" id="SignalP"/>
    </source>
</evidence>
<protein>
    <submittedName>
        <fullName evidence="8">Uncharacterized protein</fullName>
    </submittedName>
</protein>
<keyword evidence="9" id="KW-1185">Reference proteome</keyword>
<dbReference type="Pfam" id="PF04117">
    <property type="entry name" value="Mpv17_PMP22"/>
    <property type="match status" value="1"/>
</dbReference>
<evidence type="ECO:0000313" key="8">
    <source>
        <dbReference type="EMBL" id="GMI20487.1"/>
    </source>
</evidence>
<keyword evidence="5 6" id="KW-0472">Membrane</keyword>
<keyword evidence="3 6" id="KW-0812">Transmembrane</keyword>
<dbReference type="PANTHER" id="PTHR11266">
    <property type="entry name" value="PEROXISOMAL MEMBRANE PROTEIN 2, PXMP2 MPV17"/>
    <property type="match status" value="1"/>
</dbReference>
<dbReference type="GO" id="GO:0016020">
    <property type="term" value="C:membrane"/>
    <property type="evidence" value="ECO:0007669"/>
    <property type="project" value="UniProtKB-SubCell"/>
</dbReference>
<gene>
    <name evidence="8" type="ORF">TrCOL_g7399</name>
</gene>
<dbReference type="AlphaFoldDB" id="A0A9W7FW36"/>
<dbReference type="GO" id="GO:0005737">
    <property type="term" value="C:cytoplasm"/>
    <property type="evidence" value="ECO:0007669"/>
    <property type="project" value="TreeGrafter"/>
</dbReference>
<evidence type="ECO:0000256" key="4">
    <source>
        <dbReference type="ARBA" id="ARBA00022989"/>
    </source>
</evidence>
<dbReference type="PANTHER" id="PTHR11266:SF17">
    <property type="entry name" value="PROTEIN MPV17"/>
    <property type="match status" value="1"/>
</dbReference>
<name>A0A9W7FW36_9STRA</name>
<comment type="subcellular location">
    <subcellularLocation>
        <location evidence="1">Membrane</location>
        <topology evidence="1">Multi-pass membrane protein</topology>
    </subcellularLocation>
</comment>
<evidence type="ECO:0000313" key="9">
    <source>
        <dbReference type="Proteomes" id="UP001165065"/>
    </source>
</evidence>
<feature type="signal peptide" evidence="7">
    <location>
        <begin position="1"/>
        <end position="19"/>
    </location>
</feature>
<feature type="chain" id="PRO_5040974739" evidence="7">
    <location>
        <begin position="20"/>
        <end position="245"/>
    </location>
</feature>
<dbReference type="EMBL" id="BRYA01000511">
    <property type="protein sequence ID" value="GMI20487.1"/>
    <property type="molecule type" value="Genomic_DNA"/>
</dbReference>
<keyword evidence="4 6" id="KW-1133">Transmembrane helix</keyword>
<evidence type="ECO:0000256" key="5">
    <source>
        <dbReference type="ARBA" id="ARBA00023136"/>
    </source>
</evidence>
<keyword evidence="7" id="KW-0732">Signal</keyword>
<comment type="caution">
    <text evidence="6">Lacks conserved residue(s) required for the propagation of feature annotation.</text>
</comment>
<sequence length="245" mass="27426">MLVLRLLSLLVLFTSNAHSHSLHPPPSFIAPCTDDHSSVVRTEKNRHLTPVGKAALKTKIITNKGLRGGSLAAFPGWASYNDALDKKPLITKSMTSLVGWALGDFIAQRFIGKAAFDMGRFVRLSAFGLLYHGPSGHYFYNWLDRKIEGTGPKVVALKVLIDQTIWCPLFMTVFFTYLGLVNGDSCNVIKNKLQNDLLKACQGSWKVWPIVHAINFRFVPTKLRLFYINVVQIFFNVFLSLIGTK</sequence>
<organism evidence="8 9">
    <name type="scientific">Triparma columacea</name>
    <dbReference type="NCBI Taxonomy" id="722753"/>
    <lineage>
        <taxon>Eukaryota</taxon>
        <taxon>Sar</taxon>
        <taxon>Stramenopiles</taxon>
        <taxon>Ochrophyta</taxon>
        <taxon>Bolidophyceae</taxon>
        <taxon>Parmales</taxon>
        <taxon>Triparmaceae</taxon>
        <taxon>Triparma</taxon>
    </lineage>
</organism>
<comment type="similarity">
    <text evidence="2 6">Belongs to the peroxisomal membrane protein PXMP2/4 family.</text>
</comment>
<dbReference type="InterPro" id="IPR007248">
    <property type="entry name" value="Mpv17_PMP22"/>
</dbReference>
<comment type="caution">
    <text evidence="8">The sequence shown here is derived from an EMBL/GenBank/DDBJ whole genome shotgun (WGS) entry which is preliminary data.</text>
</comment>
<dbReference type="Proteomes" id="UP001165065">
    <property type="component" value="Unassembled WGS sequence"/>
</dbReference>
<accession>A0A9W7FW36</accession>
<evidence type="ECO:0000256" key="2">
    <source>
        <dbReference type="ARBA" id="ARBA00006824"/>
    </source>
</evidence>
<reference evidence="9" key="1">
    <citation type="journal article" date="2023" name="Commun. Biol.">
        <title>Genome analysis of Parmales, the sister group of diatoms, reveals the evolutionary specialization of diatoms from phago-mixotrophs to photoautotrophs.</title>
        <authorList>
            <person name="Ban H."/>
            <person name="Sato S."/>
            <person name="Yoshikawa S."/>
            <person name="Yamada K."/>
            <person name="Nakamura Y."/>
            <person name="Ichinomiya M."/>
            <person name="Sato N."/>
            <person name="Blanc-Mathieu R."/>
            <person name="Endo H."/>
            <person name="Kuwata A."/>
            <person name="Ogata H."/>
        </authorList>
    </citation>
    <scope>NUCLEOTIDE SEQUENCE [LARGE SCALE GENOMIC DNA]</scope>
</reference>
<evidence type="ECO:0000256" key="3">
    <source>
        <dbReference type="ARBA" id="ARBA00022692"/>
    </source>
</evidence>
<evidence type="ECO:0000256" key="1">
    <source>
        <dbReference type="ARBA" id="ARBA00004141"/>
    </source>
</evidence>
<feature type="transmembrane region" description="Helical" evidence="6">
    <location>
        <begin position="225"/>
        <end position="244"/>
    </location>
</feature>
<proteinExistence type="inferred from homology"/>